<accession>A0A3S1CKG0</accession>
<gene>
    <name evidence="1" type="ORF">EKM59_10350</name>
</gene>
<evidence type="ECO:0000313" key="2">
    <source>
        <dbReference type="Proteomes" id="UP000288012"/>
    </source>
</evidence>
<evidence type="ECO:0000313" key="1">
    <source>
        <dbReference type="EMBL" id="RUQ81538.1"/>
    </source>
</evidence>
<dbReference type="Proteomes" id="UP000288012">
    <property type="component" value="Unassembled WGS sequence"/>
</dbReference>
<keyword evidence="2" id="KW-1185">Reference proteome</keyword>
<proteinExistence type="predicted"/>
<protein>
    <submittedName>
        <fullName evidence="1">Uncharacterized protein</fullName>
    </submittedName>
</protein>
<comment type="caution">
    <text evidence="1">The sequence shown here is derived from an EMBL/GenBank/DDBJ whole genome shotgun (WGS) entry which is preliminary data.</text>
</comment>
<dbReference type="AlphaFoldDB" id="A0A3S1CKG0"/>
<reference evidence="1 2" key="1">
    <citation type="submission" date="2018-12" db="EMBL/GenBank/DDBJ databases">
        <title>Legionella sp,whole genome shotgun sequence.</title>
        <authorList>
            <person name="Wu H."/>
        </authorList>
    </citation>
    <scope>NUCLEOTIDE SEQUENCE [LARGE SCALE GENOMIC DNA]</scope>
    <source>
        <strain evidence="2">km714</strain>
    </source>
</reference>
<dbReference type="RefSeq" id="WP_127111492.1">
    <property type="nucleotide sequence ID" value="NZ_RZGR01000039.1"/>
</dbReference>
<organism evidence="1 2">
    <name type="scientific">Legionella septentrionalis</name>
    <dbReference type="NCBI Taxonomy" id="2498109"/>
    <lineage>
        <taxon>Bacteria</taxon>
        <taxon>Pseudomonadati</taxon>
        <taxon>Pseudomonadota</taxon>
        <taxon>Gammaproteobacteria</taxon>
        <taxon>Legionellales</taxon>
        <taxon>Legionellaceae</taxon>
        <taxon>Legionella</taxon>
    </lineage>
</organism>
<dbReference type="EMBL" id="RZGR01000039">
    <property type="protein sequence ID" value="RUQ81538.1"/>
    <property type="molecule type" value="Genomic_DNA"/>
</dbReference>
<sequence length="244" mass="28072">MVRMSQHLRVSILFMHQHIGFFYINIHDGQLKFHSPEQLLAQLTGIKNKKEVLRLLKQSFPLNIECYPNDMASLPFSCEVLKKEPVYIIYNPKEEAVYLYLASSYFKKPKRSDAIELLPPSTANWSYLNKLGAAGSFSNENPLFASQIYPSTPNYYNLYSNNVWAYKNSSIIGNISQNNGINNGQHFQIQNFYAQHFARDKIYMGGYITNPTSPFFQTQIIAGAAIKTTLETVRNAEALWQHLW</sequence>
<name>A0A3S1CKG0_9GAMM</name>